<protein>
    <submittedName>
        <fullName evidence="1">Uncharacterized protein</fullName>
    </submittedName>
</protein>
<dbReference type="Pfam" id="PF25846">
    <property type="entry name" value="YmzB"/>
    <property type="match status" value="1"/>
</dbReference>
<comment type="caution">
    <text evidence="1">The sequence shown here is derived from an EMBL/GenBank/DDBJ whole genome shotgun (WGS) entry which is preliminary data.</text>
</comment>
<dbReference type="Proteomes" id="UP001258181">
    <property type="component" value="Unassembled WGS sequence"/>
</dbReference>
<dbReference type="RefSeq" id="WP_310255478.1">
    <property type="nucleotide sequence ID" value="NZ_JAVDWA010000001.1"/>
</dbReference>
<gene>
    <name evidence="1" type="ORF">J2X07_000087</name>
</gene>
<evidence type="ECO:0000313" key="1">
    <source>
        <dbReference type="EMBL" id="MDR7071112.1"/>
    </source>
</evidence>
<evidence type="ECO:0000313" key="2">
    <source>
        <dbReference type="Proteomes" id="UP001258181"/>
    </source>
</evidence>
<sequence>MSDTKIIELKDIINGWSGRQIAIRKEETGDIDEIRISLNEATFEQRDAEDDYLGDNILFLHGTAYAREEGSEIELPAVLYEIPIDGITDIRLDEDIVSFETSRAQYVIHNNEKS</sequence>
<dbReference type="InterPro" id="IPR058926">
    <property type="entry name" value="YmzB-like"/>
</dbReference>
<reference evidence="1 2" key="1">
    <citation type="submission" date="2023-07" db="EMBL/GenBank/DDBJ databases">
        <title>Sorghum-associated microbial communities from plants grown in Nebraska, USA.</title>
        <authorList>
            <person name="Schachtman D."/>
        </authorList>
    </citation>
    <scope>NUCLEOTIDE SEQUENCE [LARGE SCALE GENOMIC DNA]</scope>
    <source>
        <strain evidence="1 2">BE211</strain>
    </source>
</reference>
<dbReference type="EMBL" id="JAVDWA010000001">
    <property type="protein sequence ID" value="MDR7071112.1"/>
    <property type="molecule type" value="Genomic_DNA"/>
</dbReference>
<name>A0ABU1TV64_9BACL</name>
<proteinExistence type="predicted"/>
<accession>A0ABU1TV64</accession>
<organism evidence="1 2">
    <name type="scientific">Fictibacillus barbaricus</name>
    <dbReference type="NCBI Taxonomy" id="182136"/>
    <lineage>
        <taxon>Bacteria</taxon>
        <taxon>Bacillati</taxon>
        <taxon>Bacillota</taxon>
        <taxon>Bacilli</taxon>
        <taxon>Bacillales</taxon>
        <taxon>Fictibacillaceae</taxon>
        <taxon>Fictibacillus</taxon>
    </lineage>
</organism>
<keyword evidence="2" id="KW-1185">Reference proteome</keyword>